<evidence type="ECO:0000313" key="1">
    <source>
        <dbReference type="EMBL" id="KAL0089953.1"/>
    </source>
</evidence>
<evidence type="ECO:0000313" key="2">
    <source>
        <dbReference type="Proteomes" id="UP001448207"/>
    </source>
</evidence>
<dbReference type="EMBL" id="JBCLYO010000004">
    <property type="protein sequence ID" value="KAL0089953.1"/>
    <property type="molecule type" value="Genomic_DNA"/>
</dbReference>
<name>A0ABR3B4S6_PHYBL</name>
<keyword evidence="2" id="KW-1185">Reference proteome</keyword>
<gene>
    <name evidence="1" type="ORF">J3Q64DRAFT_1696342</name>
</gene>
<organism evidence="1 2">
    <name type="scientific">Phycomyces blakesleeanus</name>
    <dbReference type="NCBI Taxonomy" id="4837"/>
    <lineage>
        <taxon>Eukaryota</taxon>
        <taxon>Fungi</taxon>
        <taxon>Fungi incertae sedis</taxon>
        <taxon>Mucoromycota</taxon>
        <taxon>Mucoromycotina</taxon>
        <taxon>Mucoromycetes</taxon>
        <taxon>Mucorales</taxon>
        <taxon>Phycomycetaceae</taxon>
        <taxon>Phycomyces</taxon>
    </lineage>
</organism>
<comment type="caution">
    <text evidence="1">The sequence shown here is derived from an EMBL/GenBank/DDBJ whole genome shotgun (WGS) entry which is preliminary data.</text>
</comment>
<proteinExistence type="predicted"/>
<sequence length="196" mass="22114">MLRQKNGTAFQDKYKAYWADRADADDTVTEVVKKHIFKMVAVTKIVEVNKSVHEINREISDEELLDIDNGGVLDISKGVIEEEKLAHLRGIGVIHPYQLETSCEPLVNAIEKIPPTLRTSILLPGEIFTIATHADFNFVEVFGTHFPVNPHTSKKLERDVARHTSIIVLNNLFLADNDIIDLCWLERSTDHTGSTK</sequence>
<dbReference type="Proteomes" id="UP001448207">
    <property type="component" value="Unassembled WGS sequence"/>
</dbReference>
<reference evidence="1 2" key="1">
    <citation type="submission" date="2024-04" db="EMBL/GenBank/DDBJ databases">
        <title>Symmetric and asymmetric DNA N6-adenine methylation regulates different biological responses in Mucorales.</title>
        <authorList>
            <consortium name="Lawrence Berkeley National Laboratory"/>
            <person name="Lax C."/>
            <person name="Mondo S.J."/>
            <person name="Osorio-Concepcion M."/>
            <person name="Muszewska A."/>
            <person name="Corrochano-Luque M."/>
            <person name="Gutierrez G."/>
            <person name="Riley R."/>
            <person name="Lipzen A."/>
            <person name="Guo J."/>
            <person name="Hundley H."/>
            <person name="Amirebrahimi M."/>
            <person name="Ng V."/>
            <person name="Lorenzo-Gutierrez D."/>
            <person name="Binder U."/>
            <person name="Yang J."/>
            <person name="Song Y."/>
            <person name="Canovas D."/>
            <person name="Navarro E."/>
            <person name="Freitag M."/>
            <person name="Gabaldon T."/>
            <person name="Grigoriev I.V."/>
            <person name="Corrochano L.M."/>
            <person name="Nicolas F.E."/>
            <person name="Garre V."/>
        </authorList>
    </citation>
    <scope>NUCLEOTIDE SEQUENCE [LARGE SCALE GENOMIC DNA]</scope>
    <source>
        <strain evidence="1 2">L51</strain>
    </source>
</reference>
<protein>
    <submittedName>
        <fullName evidence="1">Uncharacterized protein</fullName>
    </submittedName>
</protein>
<accession>A0ABR3B4S6</accession>